<protein>
    <recommendedName>
        <fullName evidence="1">DUF7803 domain-containing protein</fullName>
    </recommendedName>
</protein>
<evidence type="ECO:0000313" key="2">
    <source>
        <dbReference type="EMBL" id="PWA54727.1"/>
    </source>
</evidence>
<dbReference type="EMBL" id="PKPP01006982">
    <property type="protein sequence ID" value="PWA54727.1"/>
    <property type="molecule type" value="Genomic_DNA"/>
</dbReference>
<proteinExistence type="predicted"/>
<gene>
    <name evidence="2" type="ORF">CTI12_AA432540</name>
</gene>
<dbReference type="PANTHER" id="PTHR36047">
    <property type="entry name" value="OS01G0191000 PROTEIN"/>
    <property type="match status" value="1"/>
</dbReference>
<comment type="caution">
    <text evidence="2">The sequence shown here is derived from an EMBL/GenBank/DDBJ whole genome shotgun (WGS) entry which is preliminary data.</text>
</comment>
<reference evidence="2 3" key="1">
    <citation type="journal article" date="2018" name="Mol. Plant">
        <title>The genome of Artemisia annua provides insight into the evolution of Asteraceae family and artemisinin biosynthesis.</title>
        <authorList>
            <person name="Shen Q."/>
            <person name="Zhang L."/>
            <person name="Liao Z."/>
            <person name="Wang S."/>
            <person name="Yan T."/>
            <person name="Shi P."/>
            <person name="Liu M."/>
            <person name="Fu X."/>
            <person name="Pan Q."/>
            <person name="Wang Y."/>
            <person name="Lv Z."/>
            <person name="Lu X."/>
            <person name="Zhang F."/>
            <person name="Jiang W."/>
            <person name="Ma Y."/>
            <person name="Chen M."/>
            <person name="Hao X."/>
            <person name="Li L."/>
            <person name="Tang Y."/>
            <person name="Lv G."/>
            <person name="Zhou Y."/>
            <person name="Sun X."/>
            <person name="Brodelius P.E."/>
            <person name="Rose J.K.C."/>
            <person name="Tang K."/>
        </authorList>
    </citation>
    <scope>NUCLEOTIDE SEQUENCE [LARGE SCALE GENOMIC DNA]</scope>
    <source>
        <strain evidence="3">cv. Huhao1</strain>
        <tissue evidence="2">Leaf</tissue>
    </source>
</reference>
<dbReference type="AlphaFoldDB" id="A0A2U1M0G8"/>
<organism evidence="2 3">
    <name type="scientific">Artemisia annua</name>
    <name type="common">Sweet wormwood</name>
    <dbReference type="NCBI Taxonomy" id="35608"/>
    <lineage>
        <taxon>Eukaryota</taxon>
        <taxon>Viridiplantae</taxon>
        <taxon>Streptophyta</taxon>
        <taxon>Embryophyta</taxon>
        <taxon>Tracheophyta</taxon>
        <taxon>Spermatophyta</taxon>
        <taxon>Magnoliopsida</taxon>
        <taxon>eudicotyledons</taxon>
        <taxon>Gunneridae</taxon>
        <taxon>Pentapetalae</taxon>
        <taxon>asterids</taxon>
        <taxon>campanulids</taxon>
        <taxon>Asterales</taxon>
        <taxon>Asteraceae</taxon>
        <taxon>Asteroideae</taxon>
        <taxon>Anthemideae</taxon>
        <taxon>Artemisiinae</taxon>
        <taxon>Artemisia</taxon>
    </lineage>
</organism>
<name>A0A2U1M0G8_ARTAN</name>
<sequence length="208" mass="23546">MKAATTTGPHPIAADPTVCISIFPEFSQKKKDQRKKPTDCLCRNGEINFGHLESLIYIFKDQQTSSLEQLQTHVDAQPMMEETILVGDDLMLGPPSPVIPPEIADHDKELRQRLQDSEYKLGLSMPLDLAKERATQLESKTTTLERHLILASGIEGADGFRQRWSLHGRLTDTKKMMEALKKGLENRKSEDNDTASIKAPATKRWFFW</sequence>
<keyword evidence="3" id="KW-1185">Reference proteome</keyword>
<dbReference type="PANTHER" id="PTHR36047:SF1">
    <property type="entry name" value="OS01G0191000 PROTEIN"/>
    <property type="match status" value="1"/>
</dbReference>
<dbReference type="Pfam" id="PF25086">
    <property type="entry name" value="DUF7803"/>
    <property type="match status" value="1"/>
</dbReference>
<dbReference type="InterPro" id="IPR056705">
    <property type="entry name" value="DUF7803"/>
</dbReference>
<accession>A0A2U1M0G8</accession>
<dbReference type="Proteomes" id="UP000245207">
    <property type="component" value="Unassembled WGS sequence"/>
</dbReference>
<feature type="domain" description="DUF7803" evidence="1">
    <location>
        <begin position="106"/>
        <end position="208"/>
    </location>
</feature>
<dbReference type="STRING" id="35608.A0A2U1M0G8"/>
<dbReference type="OrthoDB" id="1884014at2759"/>
<evidence type="ECO:0000313" key="3">
    <source>
        <dbReference type="Proteomes" id="UP000245207"/>
    </source>
</evidence>
<evidence type="ECO:0000259" key="1">
    <source>
        <dbReference type="Pfam" id="PF25086"/>
    </source>
</evidence>